<organism evidence="3 4">
    <name type="scientific">Cyanomargarita calcarea GSE-NOS-MK-12-04C</name>
    <dbReference type="NCBI Taxonomy" id="2839659"/>
    <lineage>
        <taxon>Bacteria</taxon>
        <taxon>Bacillati</taxon>
        <taxon>Cyanobacteriota</taxon>
        <taxon>Cyanophyceae</taxon>
        <taxon>Nostocales</taxon>
        <taxon>Cyanomargaritaceae</taxon>
        <taxon>Cyanomargarita</taxon>
    </lineage>
</organism>
<dbReference type="InterPro" id="IPR011335">
    <property type="entry name" value="Restrct_endonuc-II-like"/>
</dbReference>
<accession>A0A951QQZ6</accession>
<evidence type="ECO:0000259" key="2">
    <source>
        <dbReference type="Pfam" id="PF23400"/>
    </source>
</evidence>
<evidence type="ECO:0000259" key="1">
    <source>
        <dbReference type="Pfam" id="PF09002"/>
    </source>
</evidence>
<dbReference type="Gene3D" id="3.40.1350.10">
    <property type="match status" value="1"/>
</dbReference>
<gene>
    <name evidence="3" type="ORF">KME60_22300</name>
</gene>
<dbReference type="InterPro" id="IPR056339">
    <property type="entry name" value="CARF_Card1"/>
</dbReference>
<dbReference type="Gene3D" id="3.40.50.10770">
    <property type="entry name" value="Hypothetical protein VC1899 like domain (Restriction endonuclease-like)"/>
    <property type="match status" value="1"/>
</dbReference>
<dbReference type="Proteomes" id="UP000729701">
    <property type="component" value="Unassembled WGS sequence"/>
</dbReference>
<evidence type="ECO:0000313" key="3">
    <source>
        <dbReference type="EMBL" id="MBW4670066.1"/>
    </source>
</evidence>
<sequence length="453" mass="52181">MSTSEFDDYKVDHLFLLIGENPLPNYVAAKMLLNEGGTAYLVHTTDTEKSAKRLQTILKSELNGFKDVELRSLGDFESDAYYIQEEIKLKLESIESGQIGLNYTGGTKAMSAHSYRALFYEEIEDKTNKIYKRRESIFFSYLDPRRLEMCIDREDNERVHIPVTAKLLSVKLEKVFQIHGWTWQEQSPPIYTPELPNAAKAFAKLHEDEKLIKLWRTWCNNVLREYAKNPSNKNNWLSEKQLREKEELSNLPLQVKVEKEVIQLKEYQAINQALITLGITADKLSLTTVQKQGLKSLESVCKWLDGEWLEHYVLHQVQSIPQNLYIHDSATSFWIKNPRNPKNTKFQFDVAFMRGYQLFVISCTTIERKSDCKSKLFEAYIRAQQLGGTEARVALVCCASPTDVSALETEITNVLNPTPDSSNKNYKLVVFGREDLGELTEGIAEWIRNNEAK</sequence>
<comment type="caution">
    <text evidence="3">The sequence shown here is derived from an EMBL/GenBank/DDBJ whole genome shotgun (WGS) entry which is preliminary data.</text>
</comment>
<dbReference type="Pfam" id="PF09002">
    <property type="entry name" value="Card1_endonuc"/>
    <property type="match status" value="1"/>
</dbReference>
<dbReference type="SUPFAM" id="SSF52980">
    <property type="entry name" value="Restriction endonuclease-like"/>
    <property type="match status" value="1"/>
</dbReference>
<dbReference type="Pfam" id="PF23400">
    <property type="entry name" value="CARF_Card1"/>
    <property type="match status" value="1"/>
</dbReference>
<dbReference type="EMBL" id="JAHHGZ010000026">
    <property type="protein sequence ID" value="MBW4670066.1"/>
    <property type="molecule type" value="Genomic_DNA"/>
</dbReference>
<evidence type="ECO:0000313" key="4">
    <source>
        <dbReference type="Proteomes" id="UP000729701"/>
    </source>
</evidence>
<feature type="domain" description="Card1 CARF" evidence="2">
    <location>
        <begin position="16"/>
        <end position="124"/>
    </location>
</feature>
<proteinExistence type="predicted"/>
<reference evidence="3" key="2">
    <citation type="journal article" date="2022" name="Microbiol. Resour. Announc.">
        <title>Metagenome Sequencing to Explore Phylogenomics of Terrestrial Cyanobacteria.</title>
        <authorList>
            <person name="Ward R.D."/>
            <person name="Stajich J.E."/>
            <person name="Johansen J.R."/>
            <person name="Huntemann M."/>
            <person name="Clum A."/>
            <person name="Foster B."/>
            <person name="Foster B."/>
            <person name="Roux S."/>
            <person name="Palaniappan K."/>
            <person name="Varghese N."/>
            <person name="Mukherjee S."/>
            <person name="Reddy T.B.K."/>
            <person name="Daum C."/>
            <person name="Copeland A."/>
            <person name="Chen I.A."/>
            <person name="Ivanova N.N."/>
            <person name="Kyrpides N.C."/>
            <person name="Shapiro N."/>
            <person name="Eloe-Fadrosh E.A."/>
            <person name="Pietrasiak N."/>
        </authorList>
    </citation>
    <scope>NUCLEOTIDE SEQUENCE</scope>
    <source>
        <strain evidence="3">GSE-NOS-MK-12-04C</strain>
    </source>
</reference>
<protein>
    <submittedName>
        <fullName evidence="3">DUF1887 family protein</fullName>
    </submittedName>
</protein>
<reference evidence="3" key="1">
    <citation type="submission" date="2021-05" db="EMBL/GenBank/DDBJ databases">
        <authorList>
            <person name="Pietrasiak N."/>
            <person name="Ward R."/>
            <person name="Stajich J.E."/>
            <person name="Kurbessoian T."/>
        </authorList>
    </citation>
    <scope>NUCLEOTIDE SEQUENCE</scope>
    <source>
        <strain evidence="3">GSE-NOS-MK-12-04C</strain>
    </source>
</reference>
<dbReference type="InterPro" id="IPR011856">
    <property type="entry name" value="tRNA_endonuc-like_dom_sf"/>
</dbReference>
<feature type="domain" description="Card1 endonuclease" evidence="1">
    <location>
        <begin position="301"/>
        <end position="446"/>
    </location>
</feature>
<dbReference type="AlphaFoldDB" id="A0A951QQZ6"/>
<name>A0A951QQZ6_9CYAN</name>
<dbReference type="GO" id="GO:0003676">
    <property type="term" value="F:nucleic acid binding"/>
    <property type="evidence" value="ECO:0007669"/>
    <property type="project" value="InterPro"/>
</dbReference>
<dbReference type="InterPro" id="IPR015093">
    <property type="entry name" value="Card1_endonucl_dom"/>
</dbReference>